<reference evidence="2" key="1">
    <citation type="journal article" date="2019" name="Int. J. Syst. Evol. Microbiol.">
        <title>The Global Catalogue of Microorganisms (GCM) 10K type strain sequencing project: providing services to taxonomists for standard genome sequencing and annotation.</title>
        <authorList>
            <consortium name="The Broad Institute Genomics Platform"/>
            <consortium name="The Broad Institute Genome Sequencing Center for Infectious Disease"/>
            <person name="Wu L."/>
            <person name="Ma J."/>
        </authorList>
    </citation>
    <scope>NUCLEOTIDE SEQUENCE [LARGE SCALE GENOMIC DNA]</scope>
    <source>
        <strain evidence="2">JCM 4594</strain>
    </source>
</reference>
<evidence type="ECO:0000313" key="2">
    <source>
        <dbReference type="Proteomes" id="UP000600946"/>
    </source>
</evidence>
<proteinExistence type="predicted"/>
<evidence type="ECO:0000313" key="1">
    <source>
        <dbReference type="EMBL" id="GGY57357.1"/>
    </source>
</evidence>
<accession>A0ABQ3AL70</accession>
<protein>
    <submittedName>
        <fullName evidence="1">Uncharacterized protein</fullName>
    </submittedName>
</protein>
<keyword evidence="2" id="KW-1185">Reference proteome</keyword>
<dbReference type="EMBL" id="BMUU01000012">
    <property type="protein sequence ID" value="GGY57357.1"/>
    <property type="molecule type" value="Genomic_DNA"/>
</dbReference>
<comment type="caution">
    <text evidence="1">The sequence shown here is derived from an EMBL/GenBank/DDBJ whole genome shotgun (WGS) entry which is preliminary data.</text>
</comment>
<gene>
    <name evidence="1" type="ORF">GCM10010326_59970</name>
</gene>
<name>A0ABQ3AL70_9ACTN</name>
<organism evidence="1 2">
    <name type="scientific">Streptomyces xanthochromogenes</name>
    <dbReference type="NCBI Taxonomy" id="67384"/>
    <lineage>
        <taxon>Bacteria</taxon>
        <taxon>Bacillati</taxon>
        <taxon>Actinomycetota</taxon>
        <taxon>Actinomycetes</taxon>
        <taxon>Kitasatosporales</taxon>
        <taxon>Streptomycetaceae</taxon>
        <taxon>Streptomyces</taxon>
    </lineage>
</organism>
<sequence length="76" mass="7824">MSPAFTDVDDAFTVIEPAVLDADGLGLGLAAAEAKVPAAPAVSRAADSAPAARVRTQRLRKVVFTFCTPVLADSPR</sequence>
<dbReference type="Proteomes" id="UP000600946">
    <property type="component" value="Unassembled WGS sequence"/>
</dbReference>